<protein>
    <submittedName>
        <fullName evidence="1">Uncharacterized protein</fullName>
    </submittedName>
</protein>
<dbReference type="Proteomes" id="UP001240529">
    <property type="component" value="Unassembled WGS sequence"/>
</dbReference>
<gene>
    <name evidence="1" type="ORF">Q0031_03765</name>
</gene>
<accession>A0AAP5EZS1</accession>
<name>A0AAP5EZS1_9GAMM</name>
<comment type="caution">
    <text evidence="1">The sequence shown here is derived from an EMBL/GenBank/DDBJ whole genome shotgun (WGS) entry which is preliminary data.</text>
</comment>
<dbReference type="RefSeq" id="WP_099559773.1">
    <property type="nucleotide sequence ID" value="NZ_CP133579.1"/>
</dbReference>
<dbReference type="EMBL" id="JAVIAC010000002">
    <property type="protein sequence ID" value="MDQ7950893.1"/>
    <property type="molecule type" value="Genomic_DNA"/>
</dbReference>
<dbReference type="AlphaFoldDB" id="A0AAP5EZS1"/>
<evidence type="ECO:0000313" key="1">
    <source>
        <dbReference type="EMBL" id="MDQ7950893.1"/>
    </source>
</evidence>
<sequence>MKSAAFLVVVILGMCSQEARSQVPPVNTGLGDCIDFIIYASPTLTGQVNSTTYSFAYSPSSYLDKENGVVYVQNFTCNPQSPDLPGIYSRVSQVSHEMGHVNFDASFPLGTREDYIEKACTNEGRAVLNNATARSEILNTSEGYSDIGLAAANSGALLTLINAGGQNLDKRVGDLFCDTNVTSTTGVNYKVHWGNVYDELYGPEDEEEQ</sequence>
<evidence type="ECO:0000313" key="2">
    <source>
        <dbReference type="Proteomes" id="UP001240529"/>
    </source>
</evidence>
<reference evidence="1" key="1">
    <citation type="submission" date="2023-07" db="EMBL/GenBank/DDBJ databases">
        <authorList>
            <person name="Shahid S."/>
            <person name="Akbar M.Y."/>
            <person name="Ajmal W."/>
            <person name="Ansari A."/>
            <person name="Ghazanfar S."/>
        </authorList>
    </citation>
    <scope>NUCLEOTIDE SEQUENCE</scope>
    <source>
        <strain evidence="1">NIGAB</strain>
    </source>
</reference>
<proteinExistence type="predicted"/>
<organism evidence="1 2">
    <name type="scientific">Stenotrophomonas geniculata</name>
    <dbReference type="NCBI Taxonomy" id="86188"/>
    <lineage>
        <taxon>Bacteria</taxon>
        <taxon>Pseudomonadati</taxon>
        <taxon>Pseudomonadota</taxon>
        <taxon>Gammaproteobacteria</taxon>
        <taxon>Lysobacterales</taxon>
        <taxon>Lysobacteraceae</taxon>
        <taxon>Stenotrophomonas</taxon>
    </lineage>
</organism>